<organism evidence="1 2">
    <name type="scientific">Periconia digitata</name>
    <dbReference type="NCBI Taxonomy" id="1303443"/>
    <lineage>
        <taxon>Eukaryota</taxon>
        <taxon>Fungi</taxon>
        <taxon>Dikarya</taxon>
        <taxon>Ascomycota</taxon>
        <taxon>Pezizomycotina</taxon>
        <taxon>Dothideomycetes</taxon>
        <taxon>Pleosporomycetidae</taxon>
        <taxon>Pleosporales</taxon>
        <taxon>Massarineae</taxon>
        <taxon>Periconiaceae</taxon>
        <taxon>Periconia</taxon>
    </lineage>
</organism>
<evidence type="ECO:0000313" key="2">
    <source>
        <dbReference type="Proteomes" id="UP001152607"/>
    </source>
</evidence>
<dbReference type="EMBL" id="CAOQHR010000003">
    <property type="protein sequence ID" value="CAI6331980.1"/>
    <property type="molecule type" value="Genomic_DNA"/>
</dbReference>
<evidence type="ECO:0000313" key="1">
    <source>
        <dbReference type="EMBL" id="CAI6331980.1"/>
    </source>
</evidence>
<accession>A0A9W4UBN6</accession>
<proteinExistence type="predicted"/>
<name>A0A9W4UBN6_9PLEO</name>
<protein>
    <submittedName>
        <fullName evidence="1">Uncharacterized protein</fullName>
    </submittedName>
</protein>
<keyword evidence="2" id="KW-1185">Reference proteome</keyword>
<reference evidence="1" key="1">
    <citation type="submission" date="2023-01" db="EMBL/GenBank/DDBJ databases">
        <authorList>
            <person name="Van Ghelder C."/>
            <person name="Rancurel C."/>
        </authorList>
    </citation>
    <scope>NUCLEOTIDE SEQUENCE</scope>
    <source>
        <strain evidence="1">CNCM I-4278</strain>
    </source>
</reference>
<dbReference type="AlphaFoldDB" id="A0A9W4UBN6"/>
<sequence>MHRSPEVIVHPSLYVRTLWILHTPRLSYVASMQVPQYSRPAYYASRNACSPVTGWEKSLLIWKTRRLAVVDPKLR</sequence>
<gene>
    <name evidence="1" type="ORF">PDIGIT_LOCUS5009</name>
</gene>
<dbReference type="Proteomes" id="UP001152607">
    <property type="component" value="Unassembled WGS sequence"/>
</dbReference>
<comment type="caution">
    <text evidence="1">The sequence shown here is derived from an EMBL/GenBank/DDBJ whole genome shotgun (WGS) entry which is preliminary data.</text>
</comment>